<organism evidence="2 3">
    <name type="scientific">Pleurodeles waltl</name>
    <name type="common">Iberian ribbed newt</name>
    <dbReference type="NCBI Taxonomy" id="8319"/>
    <lineage>
        <taxon>Eukaryota</taxon>
        <taxon>Metazoa</taxon>
        <taxon>Chordata</taxon>
        <taxon>Craniata</taxon>
        <taxon>Vertebrata</taxon>
        <taxon>Euteleostomi</taxon>
        <taxon>Amphibia</taxon>
        <taxon>Batrachia</taxon>
        <taxon>Caudata</taxon>
        <taxon>Salamandroidea</taxon>
        <taxon>Salamandridae</taxon>
        <taxon>Pleurodelinae</taxon>
        <taxon>Pleurodeles</taxon>
    </lineage>
</organism>
<evidence type="ECO:0000256" key="1">
    <source>
        <dbReference type="SAM" id="MobiDB-lite"/>
    </source>
</evidence>
<sequence>MAGYGDQAEDEYYFEEPAGSFEQDLVHALDAGVRHTVNQALAQAIKPIKHHLMGFAEQQGWVAPSGTQSIMDPSLSSDTQSIKESHNPHSADFETLVRAMAKEHDYNASSQKKAASDPASSSSKHSSEQGDDPPGNARRNLIIWKHLLLEF</sequence>
<accession>A0AAV7NLU1</accession>
<feature type="compositionally biased region" description="Basic and acidic residues" evidence="1">
    <location>
        <begin position="81"/>
        <end position="92"/>
    </location>
</feature>
<dbReference type="AlphaFoldDB" id="A0AAV7NLU1"/>
<evidence type="ECO:0000313" key="2">
    <source>
        <dbReference type="EMBL" id="KAJ1116926.1"/>
    </source>
</evidence>
<feature type="region of interest" description="Disordered" evidence="1">
    <location>
        <begin position="65"/>
        <end position="138"/>
    </location>
</feature>
<comment type="caution">
    <text evidence="2">The sequence shown here is derived from an EMBL/GenBank/DDBJ whole genome shotgun (WGS) entry which is preliminary data.</text>
</comment>
<name>A0AAV7NLU1_PLEWA</name>
<dbReference type="EMBL" id="JANPWB010000012">
    <property type="protein sequence ID" value="KAJ1116926.1"/>
    <property type="molecule type" value="Genomic_DNA"/>
</dbReference>
<proteinExistence type="predicted"/>
<feature type="compositionally biased region" description="Polar residues" evidence="1">
    <location>
        <begin position="65"/>
        <end position="80"/>
    </location>
</feature>
<gene>
    <name evidence="2" type="ORF">NDU88_005128</name>
</gene>
<dbReference type="Proteomes" id="UP001066276">
    <property type="component" value="Chromosome 8"/>
</dbReference>
<reference evidence="2" key="1">
    <citation type="journal article" date="2022" name="bioRxiv">
        <title>Sequencing and chromosome-scale assembly of the giantPleurodeles waltlgenome.</title>
        <authorList>
            <person name="Brown T."/>
            <person name="Elewa A."/>
            <person name="Iarovenko S."/>
            <person name="Subramanian E."/>
            <person name="Araus A.J."/>
            <person name="Petzold A."/>
            <person name="Susuki M."/>
            <person name="Suzuki K.-i.T."/>
            <person name="Hayashi T."/>
            <person name="Toyoda A."/>
            <person name="Oliveira C."/>
            <person name="Osipova E."/>
            <person name="Leigh N.D."/>
            <person name="Simon A."/>
            <person name="Yun M.H."/>
        </authorList>
    </citation>
    <scope>NUCLEOTIDE SEQUENCE</scope>
    <source>
        <strain evidence="2">20211129_DDA</strain>
        <tissue evidence="2">Liver</tissue>
    </source>
</reference>
<protein>
    <submittedName>
        <fullName evidence="2">Uncharacterized protein</fullName>
    </submittedName>
</protein>
<keyword evidence="3" id="KW-1185">Reference proteome</keyword>
<feature type="compositionally biased region" description="Low complexity" evidence="1">
    <location>
        <begin position="108"/>
        <end position="124"/>
    </location>
</feature>
<evidence type="ECO:0000313" key="3">
    <source>
        <dbReference type="Proteomes" id="UP001066276"/>
    </source>
</evidence>